<comment type="caution">
    <text evidence="1">The sequence shown here is derived from an EMBL/GenBank/DDBJ whole genome shotgun (WGS) entry which is preliminary data.</text>
</comment>
<dbReference type="GO" id="GO:0030246">
    <property type="term" value="F:carbohydrate binding"/>
    <property type="evidence" value="ECO:0007669"/>
    <property type="project" value="InterPro"/>
</dbReference>
<dbReference type="PANTHER" id="PTHR11122">
    <property type="entry name" value="APOSPORY-ASSOCIATED PROTEIN C-RELATED"/>
    <property type="match status" value="1"/>
</dbReference>
<dbReference type="CDD" id="cd09024">
    <property type="entry name" value="Aldose_epim_lacX"/>
    <property type="match status" value="1"/>
</dbReference>
<organism evidence="1 2">
    <name type="scientific">Lactobacillus melliventris</name>
    <dbReference type="NCBI Taxonomy" id="1218507"/>
    <lineage>
        <taxon>Bacteria</taxon>
        <taxon>Bacillati</taxon>
        <taxon>Bacillota</taxon>
        <taxon>Bacilli</taxon>
        <taxon>Lactobacillales</taxon>
        <taxon>Lactobacillaceae</taxon>
        <taxon>Lactobacillus</taxon>
    </lineage>
</organism>
<dbReference type="PANTHER" id="PTHR11122:SF13">
    <property type="entry name" value="GLUCOSE-6-PHOSPHATE 1-EPIMERASE"/>
    <property type="match status" value="1"/>
</dbReference>
<dbReference type="STRING" id="1218507.JF74_08830"/>
<dbReference type="InterPro" id="IPR011013">
    <property type="entry name" value="Gal_mutarotase_sf_dom"/>
</dbReference>
<gene>
    <name evidence="1" type="ORF">JF74_08830</name>
</gene>
<sequence length="296" mass="34199">MNYTIKNSILKVEIASKGAEVQSVKSLHSGYEYIWQADPQVWNRHAPVLFPIVGRLKNDEYTYQGKTYHLTQHGFARDLEFQVVRHTDESITFLLTDSEETRKVYPFKFELRVNYNLLNNLLEENFTVVNKTDGEMIFGIGGHPGFNIPTSKTLSKEDFYFSTKPSRARVHIPLKGAFLDWPNRSLASTNSLITLSDHLFKNDALIFQMRGHDNRISLKTDANNFHVNVWLRDAPFVGVWSQYPTTADYVCIEPWWGIADRFDTNQKLEEKYGMNHLEAGETFTAGFSMAFHDQDE</sequence>
<dbReference type="Pfam" id="PF01263">
    <property type="entry name" value="Aldose_epim"/>
    <property type="match status" value="1"/>
</dbReference>
<proteinExistence type="predicted"/>
<evidence type="ECO:0000313" key="1">
    <source>
        <dbReference type="EMBL" id="KJY56545.1"/>
    </source>
</evidence>
<dbReference type="Proteomes" id="UP000033531">
    <property type="component" value="Unassembled WGS sequence"/>
</dbReference>
<protein>
    <submittedName>
        <fullName evidence="1">Aldose epimerase</fullName>
    </submittedName>
</protein>
<dbReference type="RefSeq" id="WP_046324814.1">
    <property type="nucleotide sequence ID" value="NZ_JAAEEB010000001.1"/>
</dbReference>
<dbReference type="HOGENOM" id="CLU_057834_1_0_9"/>
<dbReference type="GO" id="GO:0016853">
    <property type="term" value="F:isomerase activity"/>
    <property type="evidence" value="ECO:0007669"/>
    <property type="project" value="InterPro"/>
</dbReference>
<evidence type="ECO:0000313" key="2">
    <source>
        <dbReference type="Proteomes" id="UP000033531"/>
    </source>
</evidence>
<dbReference type="GO" id="GO:0005975">
    <property type="term" value="P:carbohydrate metabolic process"/>
    <property type="evidence" value="ECO:0007669"/>
    <property type="project" value="InterPro"/>
</dbReference>
<dbReference type="PATRIC" id="fig|1218507.3.peg.1052"/>
<dbReference type="OrthoDB" id="9795355at2"/>
<dbReference type="AlphaFoldDB" id="A0A0F4LD77"/>
<dbReference type="Gene3D" id="2.70.98.10">
    <property type="match status" value="1"/>
</dbReference>
<reference evidence="1 2" key="1">
    <citation type="submission" date="2015-01" db="EMBL/GenBank/DDBJ databases">
        <title>Comparative genomics of the lactic acid bacteria isolated from the honey bee gut.</title>
        <authorList>
            <person name="Ellegaard K.M."/>
            <person name="Tamarit D."/>
            <person name="Javelind E."/>
            <person name="Olofsson T."/>
            <person name="Andersson S.G."/>
            <person name="Vasquez A."/>
        </authorList>
    </citation>
    <scope>NUCLEOTIDE SEQUENCE [LARGE SCALE GENOMIC DNA]</scope>
    <source>
        <strain evidence="1 2">Hma8</strain>
    </source>
</reference>
<dbReference type="InterPro" id="IPR008183">
    <property type="entry name" value="Aldose_1/G6P_1-epimerase"/>
</dbReference>
<dbReference type="InterPro" id="IPR014718">
    <property type="entry name" value="GH-type_carb-bd"/>
</dbReference>
<dbReference type="EMBL" id="JXLI01000010">
    <property type="protein sequence ID" value="KJY56545.1"/>
    <property type="molecule type" value="Genomic_DNA"/>
</dbReference>
<dbReference type="InterPro" id="IPR037481">
    <property type="entry name" value="LacX"/>
</dbReference>
<name>A0A0F4LD77_9LACO</name>
<accession>A0A0F4LD77</accession>
<dbReference type="SUPFAM" id="SSF74650">
    <property type="entry name" value="Galactose mutarotase-like"/>
    <property type="match status" value="1"/>
</dbReference>